<dbReference type="VEuPathDB" id="FungiDB:An04g02650"/>
<feature type="transmembrane region" description="Helical" evidence="9">
    <location>
        <begin position="201"/>
        <end position="221"/>
    </location>
</feature>
<dbReference type="GO" id="GO:0006506">
    <property type="term" value="P:GPI anchor biosynthetic process"/>
    <property type="evidence" value="ECO:0007669"/>
    <property type="project" value="UniProtKB-UniPathway"/>
</dbReference>
<evidence type="ECO:0000256" key="5">
    <source>
        <dbReference type="ARBA" id="ARBA00022692"/>
    </source>
</evidence>
<organism evidence="11 12">
    <name type="scientific">Aspergillus niger</name>
    <dbReference type="NCBI Taxonomy" id="5061"/>
    <lineage>
        <taxon>Eukaryota</taxon>
        <taxon>Fungi</taxon>
        <taxon>Dikarya</taxon>
        <taxon>Ascomycota</taxon>
        <taxon>Pezizomycotina</taxon>
        <taxon>Eurotiomycetes</taxon>
        <taxon>Eurotiomycetidae</taxon>
        <taxon>Eurotiales</taxon>
        <taxon>Aspergillaceae</taxon>
        <taxon>Aspergillus</taxon>
        <taxon>Aspergillus subgen. Circumdati</taxon>
    </lineage>
</organism>
<keyword evidence="6" id="KW-0256">Endoplasmic reticulum</keyword>
<dbReference type="AlphaFoldDB" id="A0A100IAA4"/>
<gene>
    <name evidence="11" type="ORF">ABL_02210</name>
</gene>
<dbReference type="InterPro" id="IPR009600">
    <property type="entry name" value="PIG-U"/>
</dbReference>
<reference evidence="12" key="1">
    <citation type="journal article" date="2016" name="Genome Announc.">
        <title>Draft genome sequence of Aspergillus niger strain An76.</title>
        <authorList>
            <person name="Gong W."/>
            <person name="Cheng Z."/>
            <person name="Zhang H."/>
            <person name="Liu L."/>
            <person name="Gao P."/>
            <person name="Wang L."/>
        </authorList>
    </citation>
    <scope>NUCLEOTIDE SEQUENCE [LARGE SCALE GENOMIC DNA]</scope>
    <source>
        <strain evidence="12">An76</strain>
    </source>
</reference>
<evidence type="ECO:0000256" key="2">
    <source>
        <dbReference type="ARBA" id="ARBA00004687"/>
    </source>
</evidence>
<dbReference type="EMBL" id="BCMY01000003">
    <property type="protein sequence ID" value="GAQ37592.1"/>
    <property type="molecule type" value="Genomic_DNA"/>
</dbReference>
<dbReference type="UniPathway" id="UPA00196"/>
<dbReference type="VEuPathDB" id="FungiDB:ASPNIDRAFT2_1126154"/>
<protein>
    <submittedName>
        <fullName evidence="11">GPI transamidase component PIG-U</fullName>
    </submittedName>
</protein>
<evidence type="ECO:0000256" key="3">
    <source>
        <dbReference type="ARBA" id="ARBA00010026"/>
    </source>
</evidence>
<dbReference type="OMA" id="ALWHLWI"/>
<evidence type="ECO:0000313" key="11">
    <source>
        <dbReference type="EMBL" id="GAQ37592.1"/>
    </source>
</evidence>
<dbReference type="GO" id="GO:0016255">
    <property type="term" value="P:attachment of GPI anchor to protein"/>
    <property type="evidence" value="ECO:0007669"/>
    <property type="project" value="InterPro"/>
</dbReference>
<feature type="transmembrane region" description="Helical" evidence="9">
    <location>
        <begin position="364"/>
        <end position="386"/>
    </location>
</feature>
<evidence type="ECO:0000313" key="12">
    <source>
        <dbReference type="Proteomes" id="UP000068243"/>
    </source>
</evidence>
<evidence type="ECO:0000256" key="8">
    <source>
        <dbReference type="ARBA" id="ARBA00023136"/>
    </source>
</evidence>
<feature type="transmembrane region" description="Helical" evidence="9">
    <location>
        <begin position="326"/>
        <end position="344"/>
    </location>
</feature>
<evidence type="ECO:0000256" key="9">
    <source>
        <dbReference type="SAM" id="Phobius"/>
    </source>
</evidence>
<dbReference type="PANTHER" id="PTHR13121:SF0">
    <property type="entry name" value="PHOSPHATIDYLINOSITOL GLYCAN ANCHOR BIOSYNTHESIS CLASS U PROTEIN"/>
    <property type="match status" value="1"/>
</dbReference>
<comment type="caution">
    <text evidence="11">The sequence shown here is derived from an EMBL/GenBank/DDBJ whole genome shotgun (WGS) entry which is preliminary data.</text>
</comment>
<dbReference type="VEuPathDB" id="FungiDB:M747DRAFT_278867"/>
<dbReference type="Pfam" id="PF06728">
    <property type="entry name" value="PIG-U"/>
    <property type="match status" value="2"/>
</dbReference>
<comment type="similarity">
    <text evidence="3">Belongs to the PIGU family.</text>
</comment>
<dbReference type="Proteomes" id="UP000068243">
    <property type="component" value="Unassembled WGS sequence"/>
</dbReference>
<feature type="chain" id="PRO_5007087270" evidence="10">
    <location>
        <begin position="35"/>
        <end position="442"/>
    </location>
</feature>
<proteinExistence type="inferred from homology"/>
<keyword evidence="8 9" id="KW-0472">Membrane</keyword>
<comment type="subcellular location">
    <subcellularLocation>
        <location evidence="1">Endoplasmic reticulum membrane</location>
        <topology evidence="1">Multi-pass membrane protein</topology>
    </subcellularLocation>
</comment>
<feature type="transmembrane region" description="Helical" evidence="9">
    <location>
        <begin position="242"/>
        <end position="267"/>
    </location>
</feature>
<sequence>MGVDHRKAAVFGGALALRLLLSVLFPSLPDLLTGRVEVSTPVTSFKRLQEGLFLYMRNVSPYDGGVFHQSSGTATSSPIFPPTERAIPSSSYCVILFDDRPGERKCSGYDLGFWTGGIGEILFGIAKAYQMGWSVDCGMVNGGYQYFVFLGADLVRFLFNPFTIATCLGRSTGVFTTTGILYAFSSAVTGNSLNAMLSLGLASYLSIYPALLFIPLVLLCYDQRVQKTKVSSGTLPFVLQHFAVFLTCILGLLGISTLLIGDFYTFISATYGFQLLVPDLTPNVGLWWYFFIEIFDSFREFFLGVFWLHLAAYMGGLTVRLRRQPLFVLTSLLGIFAIFKPYPSISDASLYFALLPLYRHLFPLMRYTFFAISALLYATLLGPAFYHLWIYAGSGNANFFYAITLVWSLGLSILLADTIFAALRDEWEHDNPELRGKEVRQV</sequence>
<dbReference type="GO" id="GO:0042765">
    <property type="term" value="C:GPI-anchor transamidase complex"/>
    <property type="evidence" value="ECO:0007669"/>
    <property type="project" value="InterPro"/>
</dbReference>
<feature type="signal peptide" evidence="10">
    <location>
        <begin position="1"/>
        <end position="34"/>
    </location>
</feature>
<evidence type="ECO:0000256" key="6">
    <source>
        <dbReference type="ARBA" id="ARBA00022824"/>
    </source>
</evidence>
<name>A0A100IAA4_ASPNG</name>
<keyword evidence="5 9" id="KW-0812">Transmembrane</keyword>
<feature type="transmembrane region" description="Helical" evidence="9">
    <location>
        <begin position="287"/>
        <end position="314"/>
    </location>
</feature>
<evidence type="ECO:0000256" key="7">
    <source>
        <dbReference type="ARBA" id="ARBA00022989"/>
    </source>
</evidence>
<evidence type="ECO:0000256" key="4">
    <source>
        <dbReference type="ARBA" id="ARBA00022502"/>
    </source>
</evidence>
<dbReference type="PANTHER" id="PTHR13121">
    <property type="entry name" value="GPI TRANSAMIDASE COMPONENT PIG-U"/>
    <property type="match status" value="1"/>
</dbReference>
<dbReference type="VEuPathDB" id="FungiDB:ATCC64974_78620"/>
<evidence type="ECO:0000256" key="10">
    <source>
        <dbReference type="SAM" id="SignalP"/>
    </source>
</evidence>
<feature type="transmembrane region" description="Helical" evidence="9">
    <location>
        <begin position="398"/>
        <end position="423"/>
    </location>
</feature>
<accession>A0A100IAA4</accession>
<keyword evidence="4" id="KW-0337">GPI-anchor biosynthesis</keyword>
<keyword evidence="10" id="KW-0732">Signal</keyword>
<comment type="pathway">
    <text evidence="2">Glycolipid biosynthesis; glycosylphosphatidylinositol-anchor biosynthesis.</text>
</comment>
<evidence type="ECO:0000256" key="1">
    <source>
        <dbReference type="ARBA" id="ARBA00004477"/>
    </source>
</evidence>
<dbReference type="OrthoDB" id="549017at2759"/>
<keyword evidence="7 9" id="KW-1133">Transmembrane helix</keyword>